<dbReference type="GO" id="GO:0046872">
    <property type="term" value="F:metal ion binding"/>
    <property type="evidence" value="ECO:0007669"/>
    <property type="project" value="UniProtKB-KW"/>
</dbReference>
<gene>
    <name evidence="12" type="ORF">TP2_14305</name>
</gene>
<dbReference type="Proteomes" id="UP000027432">
    <property type="component" value="Unassembled WGS sequence"/>
</dbReference>
<dbReference type="PANTHER" id="PTHR37425:SF1">
    <property type="entry name" value="OUTER MEMBRANE PROTEIN"/>
    <property type="match status" value="1"/>
</dbReference>
<organism evidence="12 13">
    <name type="scientific">Thioclava pacifica DSM 10166</name>
    <dbReference type="NCBI Taxonomy" id="1353537"/>
    <lineage>
        <taxon>Bacteria</taxon>
        <taxon>Pseudomonadati</taxon>
        <taxon>Pseudomonadota</taxon>
        <taxon>Alphaproteobacteria</taxon>
        <taxon>Rhodobacterales</taxon>
        <taxon>Paracoccaceae</taxon>
        <taxon>Thioclava</taxon>
    </lineage>
</organism>
<keyword evidence="13" id="KW-1185">Reference proteome</keyword>
<keyword evidence="7" id="KW-0862">Zinc</keyword>
<proteinExistence type="inferred from homology"/>
<keyword evidence="8" id="KW-0482">Metalloprotease</keyword>
<dbReference type="GO" id="GO:0071555">
    <property type="term" value="P:cell wall organization"/>
    <property type="evidence" value="ECO:0007669"/>
    <property type="project" value="UniProtKB-KW"/>
</dbReference>
<dbReference type="PANTHER" id="PTHR37425">
    <property type="match status" value="1"/>
</dbReference>
<evidence type="ECO:0000313" key="12">
    <source>
        <dbReference type="EMBL" id="KEO50796.1"/>
    </source>
</evidence>
<keyword evidence="4" id="KW-0479">Metal-binding</keyword>
<comment type="caution">
    <text evidence="12">The sequence shown here is derived from an EMBL/GenBank/DDBJ whole genome shotgun (WGS) entry which is preliminary data.</text>
</comment>
<dbReference type="AlphaFoldDB" id="A0A074J094"/>
<evidence type="ECO:0000256" key="1">
    <source>
        <dbReference type="ARBA" id="ARBA00001947"/>
    </source>
</evidence>
<dbReference type="InterPro" id="IPR009045">
    <property type="entry name" value="Zn_M74/Hedgehog-like"/>
</dbReference>
<comment type="cofactor">
    <cofactor evidence="1">
        <name>Zn(2+)</name>
        <dbReference type="ChEBI" id="CHEBI:29105"/>
    </cofactor>
</comment>
<dbReference type="GO" id="GO:0008237">
    <property type="term" value="F:metallopeptidase activity"/>
    <property type="evidence" value="ECO:0007669"/>
    <property type="project" value="UniProtKB-KW"/>
</dbReference>
<evidence type="ECO:0000256" key="7">
    <source>
        <dbReference type="ARBA" id="ARBA00022833"/>
    </source>
</evidence>
<dbReference type="Gene3D" id="3.30.1380.10">
    <property type="match status" value="1"/>
</dbReference>
<keyword evidence="9" id="KW-0961">Cell wall biogenesis/degradation</keyword>
<comment type="similarity">
    <text evidence="10">Belongs to the peptidase M15 family.</text>
</comment>
<evidence type="ECO:0000256" key="9">
    <source>
        <dbReference type="ARBA" id="ARBA00023316"/>
    </source>
</evidence>
<evidence type="ECO:0000256" key="11">
    <source>
        <dbReference type="ARBA" id="ARBA00093666"/>
    </source>
</evidence>
<name>A0A074J094_9RHOB</name>
<evidence type="ECO:0000256" key="4">
    <source>
        <dbReference type="ARBA" id="ARBA00022723"/>
    </source>
</evidence>
<dbReference type="SUPFAM" id="SSF55166">
    <property type="entry name" value="Hedgehog/DD-peptidase"/>
    <property type="match status" value="1"/>
</dbReference>
<keyword evidence="5" id="KW-0732">Signal</keyword>
<dbReference type="InterPro" id="IPR010275">
    <property type="entry name" value="MepK"/>
</dbReference>
<dbReference type="GO" id="GO:0006508">
    <property type="term" value="P:proteolysis"/>
    <property type="evidence" value="ECO:0007669"/>
    <property type="project" value="UniProtKB-KW"/>
</dbReference>
<comment type="pathway">
    <text evidence="2">Cell wall biogenesis; cell wall polysaccharide biosynthesis.</text>
</comment>
<evidence type="ECO:0000256" key="3">
    <source>
        <dbReference type="ARBA" id="ARBA00022670"/>
    </source>
</evidence>
<evidence type="ECO:0000313" key="13">
    <source>
        <dbReference type="Proteomes" id="UP000027432"/>
    </source>
</evidence>
<dbReference type="STRING" id="1353537.TP2_14305"/>
<dbReference type="Pfam" id="PF05951">
    <property type="entry name" value="Peptidase_M15_2"/>
    <property type="match status" value="1"/>
</dbReference>
<evidence type="ECO:0000256" key="2">
    <source>
        <dbReference type="ARBA" id="ARBA00004776"/>
    </source>
</evidence>
<keyword evidence="3" id="KW-0645">Protease</keyword>
<dbReference type="EMBL" id="AUND01000041">
    <property type="protein sequence ID" value="KEO50796.1"/>
    <property type="molecule type" value="Genomic_DNA"/>
</dbReference>
<dbReference type="eggNOG" id="COG3108">
    <property type="taxonomic scope" value="Bacteria"/>
</dbReference>
<reference evidence="12 13" key="1">
    <citation type="submission" date="2013-07" db="EMBL/GenBank/DDBJ databases">
        <title>Thioclava pacifica DSM 10166 Genome Sequencing.</title>
        <authorList>
            <person name="Lai Q."/>
            <person name="Shao Z."/>
        </authorList>
    </citation>
    <scope>NUCLEOTIDE SEQUENCE [LARGE SCALE GENOMIC DNA]</scope>
    <source>
        <strain evidence="12 13">DSM 10166</strain>
    </source>
</reference>
<evidence type="ECO:0000256" key="8">
    <source>
        <dbReference type="ARBA" id="ARBA00023049"/>
    </source>
</evidence>
<protein>
    <recommendedName>
        <fullName evidence="11">Murein endopeptidase K</fullName>
    </recommendedName>
</protein>
<evidence type="ECO:0000256" key="6">
    <source>
        <dbReference type="ARBA" id="ARBA00022801"/>
    </source>
</evidence>
<evidence type="ECO:0000256" key="5">
    <source>
        <dbReference type="ARBA" id="ARBA00022729"/>
    </source>
</evidence>
<sequence>MQFHNPHTGEHFDAVYFSNGRYRNDALSEFYRIARDWRQDAEVKIDTRTINVVYKIQTLLEKEGPFQLVSGYRTPQTNHLVHGAKHSFHMRGEALDIAHPEVSTRLLHKVALHVRGGGVGYYPREHFVHVDCGPVRSWTA</sequence>
<keyword evidence="6" id="KW-0378">Hydrolase</keyword>
<evidence type="ECO:0000256" key="10">
    <source>
        <dbReference type="ARBA" id="ARBA00093448"/>
    </source>
</evidence>
<accession>A0A074J094</accession>